<sequence length="180" mass="20136">MNYLRDEGLRVTSGFSSGVSKLVLRERFKGFSALFGEAHKVQSGWYVPDTRLREELRISVSERLLLAYRPFLAIRSGHHRRPPELRLVVAELTPVSHPSSFHASHVPRSSLVVTLAMLPLPPPLLAVVLAPPRTAERRRRARVRLGRAGHWAVMAYGPSLALGPRLALERPARAFGRWAA</sequence>
<gene>
    <name evidence="5" type="primary">ga15731</name>
    <name evidence="5" type="ORF">PR202_ga15731</name>
</gene>
<keyword evidence="6" id="KW-1185">Reference proteome</keyword>
<evidence type="ECO:0000313" key="5">
    <source>
        <dbReference type="EMBL" id="GJM98700.1"/>
    </source>
</evidence>
<evidence type="ECO:0000256" key="1">
    <source>
        <dbReference type="ARBA" id="ARBA00006756"/>
    </source>
</evidence>
<protein>
    <recommendedName>
        <fullName evidence="3">Exocyst subunit Exo70 family protein</fullName>
    </recommendedName>
</protein>
<evidence type="ECO:0000259" key="4">
    <source>
        <dbReference type="Pfam" id="PF03081"/>
    </source>
</evidence>
<dbReference type="AlphaFoldDB" id="A0AAV5CKF5"/>
<evidence type="ECO:0000256" key="2">
    <source>
        <dbReference type="ARBA" id="ARBA00022448"/>
    </source>
</evidence>
<evidence type="ECO:0000313" key="6">
    <source>
        <dbReference type="Proteomes" id="UP001054889"/>
    </source>
</evidence>
<dbReference type="InterPro" id="IPR046364">
    <property type="entry name" value="Exo70_C"/>
</dbReference>
<comment type="caution">
    <text evidence="5">The sequence shown here is derived from an EMBL/GenBank/DDBJ whole genome shotgun (WGS) entry which is preliminary data.</text>
</comment>
<evidence type="ECO:0000256" key="3">
    <source>
        <dbReference type="RuleBase" id="RU365026"/>
    </source>
</evidence>
<reference evidence="5" key="2">
    <citation type="submission" date="2021-12" db="EMBL/GenBank/DDBJ databases">
        <title>Resequencing data analysis of finger millet.</title>
        <authorList>
            <person name="Hatakeyama M."/>
            <person name="Aluri S."/>
            <person name="Balachadran M.T."/>
            <person name="Sivarajan S.R."/>
            <person name="Poveda L."/>
            <person name="Shimizu-Inatsugi R."/>
            <person name="Schlapbach R."/>
            <person name="Sreeman S.M."/>
            <person name="Shimizu K.K."/>
        </authorList>
    </citation>
    <scope>NUCLEOTIDE SEQUENCE</scope>
</reference>
<proteinExistence type="inferred from homology"/>
<dbReference type="Gene3D" id="1.20.1280.170">
    <property type="entry name" value="Exocyst complex component Exo70"/>
    <property type="match status" value="1"/>
</dbReference>
<dbReference type="Proteomes" id="UP001054889">
    <property type="component" value="Unassembled WGS sequence"/>
</dbReference>
<dbReference type="PANTHER" id="PTHR12542">
    <property type="entry name" value="EXOCYST COMPLEX PROTEIN EXO70"/>
    <property type="match status" value="1"/>
</dbReference>
<name>A0AAV5CKF5_ELECO</name>
<dbReference type="SUPFAM" id="SSF74788">
    <property type="entry name" value="Cullin repeat-like"/>
    <property type="match status" value="1"/>
</dbReference>
<keyword evidence="2 3" id="KW-0813">Transport</keyword>
<reference evidence="5" key="1">
    <citation type="journal article" date="2018" name="DNA Res.">
        <title>Multiple hybrid de novo genome assembly of finger millet, an orphan allotetraploid crop.</title>
        <authorList>
            <person name="Hatakeyama M."/>
            <person name="Aluri S."/>
            <person name="Balachadran M.T."/>
            <person name="Sivarajan S.R."/>
            <person name="Patrignani A."/>
            <person name="Gruter S."/>
            <person name="Poveda L."/>
            <person name="Shimizu-Inatsugi R."/>
            <person name="Baeten J."/>
            <person name="Francoijs K.J."/>
            <person name="Nataraja K.N."/>
            <person name="Reddy Y.A.N."/>
            <person name="Phadnis S."/>
            <person name="Ravikumar R.L."/>
            <person name="Schlapbach R."/>
            <person name="Sreeman S.M."/>
            <person name="Shimizu K.K."/>
        </authorList>
    </citation>
    <scope>NUCLEOTIDE SEQUENCE</scope>
</reference>
<keyword evidence="3" id="KW-0653">Protein transport</keyword>
<dbReference type="InterPro" id="IPR016159">
    <property type="entry name" value="Cullin_repeat-like_dom_sf"/>
</dbReference>
<dbReference type="InterPro" id="IPR004140">
    <property type="entry name" value="Exo70"/>
</dbReference>
<dbReference type="GO" id="GO:0000145">
    <property type="term" value="C:exocyst"/>
    <property type="evidence" value="ECO:0007669"/>
    <property type="project" value="InterPro"/>
</dbReference>
<keyword evidence="3" id="KW-0268">Exocytosis</keyword>
<dbReference type="GO" id="GO:0005546">
    <property type="term" value="F:phosphatidylinositol-4,5-bisphosphate binding"/>
    <property type="evidence" value="ECO:0007669"/>
    <property type="project" value="InterPro"/>
</dbReference>
<comment type="function">
    <text evidence="3">Component of the exocyst complex.</text>
</comment>
<organism evidence="5 6">
    <name type="scientific">Eleusine coracana subsp. coracana</name>
    <dbReference type="NCBI Taxonomy" id="191504"/>
    <lineage>
        <taxon>Eukaryota</taxon>
        <taxon>Viridiplantae</taxon>
        <taxon>Streptophyta</taxon>
        <taxon>Embryophyta</taxon>
        <taxon>Tracheophyta</taxon>
        <taxon>Spermatophyta</taxon>
        <taxon>Magnoliopsida</taxon>
        <taxon>Liliopsida</taxon>
        <taxon>Poales</taxon>
        <taxon>Poaceae</taxon>
        <taxon>PACMAD clade</taxon>
        <taxon>Chloridoideae</taxon>
        <taxon>Cynodonteae</taxon>
        <taxon>Eleusininae</taxon>
        <taxon>Eleusine</taxon>
    </lineage>
</organism>
<comment type="similarity">
    <text evidence="1 3">Belongs to the EXO70 family.</text>
</comment>
<dbReference type="GO" id="GO:0006887">
    <property type="term" value="P:exocytosis"/>
    <property type="evidence" value="ECO:0007669"/>
    <property type="project" value="UniProtKB-KW"/>
</dbReference>
<dbReference type="GO" id="GO:0015031">
    <property type="term" value="P:protein transport"/>
    <property type="evidence" value="ECO:0007669"/>
    <property type="project" value="UniProtKB-KW"/>
</dbReference>
<accession>A0AAV5CKF5</accession>
<dbReference type="Pfam" id="PF03081">
    <property type="entry name" value="Exo70_C"/>
    <property type="match status" value="1"/>
</dbReference>
<feature type="domain" description="Exocyst complex subunit Exo70 C-terminal" evidence="4">
    <location>
        <begin position="2"/>
        <end position="73"/>
    </location>
</feature>
<dbReference type="EMBL" id="BQKI01000007">
    <property type="protein sequence ID" value="GJM98700.1"/>
    <property type="molecule type" value="Genomic_DNA"/>
</dbReference>
<dbReference type="PANTHER" id="PTHR12542:SF7">
    <property type="entry name" value="EXOCYST SUBUNIT EXO70 FAMILY PROTEIN"/>
    <property type="match status" value="1"/>
</dbReference>